<proteinExistence type="predicted"/>
<dbReference type="InterPro" id="IPR015943">
    <property type="entry name" value="WD40/YVTN_repeat-like_dom_sf"/>
</dbReference>
<feature type="repeat" description="WD" evidence="1">
    <location>
        <begin position="368"/>
        <end position="409"/>
    </location>
</feature>
<dbReference type="Pfam" id="PF00400">
    <property type="entry name" value="WD40"/>
    <property type="match status" value="2"/>
</dbReference>
<dbReference type="InterPro" id="IPR052778">
    <property type="entry name" value="Centrosome-WD_assoc"/>
</dbReference>
<evidence type="ECO:0000313" key="3">
    <source>
        <dbReference type="Proteomes" id="UP000256970"/>
    </source>
</evidence>
<dbReference type="GO" id="GO:1990811">
    <property type="term" value="C:MWP complex"/>
    <property type="evidence" value="ECO:0007669"/>
    <property type="project" value="TreeGrafter"/>
</dbReference>
<dbReference type="PANTHER" id="PTHR16220:SF0">
    <property type="entry name" value="WD REPEAT-CONTAINING PROTEIN WRAP73"/>
    <property type="match status" value="1"/>
</dbReference>
<dbReference type="SUPFAM" id="SSF50998">
    <property type="entry name" value="Quinoprotein alcohol dehydrogenase-like"/>
    <property type="match status" value="1"/>
</dbReference>
<dbReference type="SMART" id="SM00320">
    <property type="entry name" value="WD40"/>
    <property type="match status" value="4"/>
</dbReference>
<dbReference type="AlphaFoldDB" id="A0A383VGF0"/>
<dbReference type="Proteomes" id="UP000256970">
    <property type="component" value="Unassembled WGS sequence"/>
</dbReference>
<dbReference type="GO" id="GO:0005815">
    <property type="term" value="C:microtubule organizing center"/>
    <property type="evidence" value="ECO:0007669"/>
    <property type="project" value="TreeGrafter"/>
</dbReference>
<name>A0A383VGF0_TETOB</name>
<dbReference type="Gene3D" id="2.130.10.10">
    <property type="entry name" value="YVTN repeat-like/Quinoprotein amine dehydrogenase"/>
    <property type="match status" value="3"/>
</dbReference>
<dbReference type="EMBL" id="FNXT01000363">
    <property type="protein sequence ID" value="SZX64013.1"/>
    <property type="molecule type" value="Genomic_DNA"/>
</dbReference>
<keyword evidence="1" id="KW-0853">WD repeat</keyword>
<dbReference type="PANTHER" id="PTHR16220">
    <property type="entry name" value="WD REPEAT PROTEIN 8-RELATED"/>
    <property type="match status" value="1"/>
</dbReference>
<accession>A0A383VGF0</accession>
<dbReference type="InterPro" id="IPR001680">
    <property type="entry name" value="WD40_rpt"/>
</dbReference>
<reference evidence="2 3" key="1">
    <citation type="submission" date="2016-10" db="EMBL/GenBank/DDBJ databases">
        <authorList>
            <person name="Cai Z."/>
        </authorList>
    </citation>
    <scope>NUCLEOTIDE SEQUENCE [LARGE SCALE GENOMIC DNA]</scope>
</reference>
<dbReference type="STRING" id="3088.A0A383VGF0"/>
<keyword evidence="3" id="KW-1185">Reference proteome</keyword>
<evidence type="ECO:0000256" key="1">
    <source>
        <dbReference type="PROSITE-ProRule" id="PRU00221"/>
    </source>
</evidence>
<dbReference type="PROSITE" id="PS50082">
    <property type="entry name" value="WD_REPEATS_2"/>
    <property type="match status" value="1"/>
</dbReference>
<gene>
    <name evidence="2" type="ORF">BQ4739_LOCUS4545</name>
</gene>
<organism evidence="2 3">
    <name type="scientific">Tetradesmus obliquus</name>
    <name type="common">Green alga</name>
    <name type="synonym">Acutodesmus obliquus</name>
    <dbReference type="NCBI Taxonomy" id="3088"/>
    <lineage>
        <taxon>Eukaryota</taxon>
        <taxon>Viridiplantae</taxon>
        <taxon>Chlorophyta</taxon>
        <taxon>core chlorophytes</taxon>
        <taxon>Chlorophyceae</taxon>
        <taxon>CS clade</taxon>
        <taxon>Sphaeropleales</taxon>
        <taxon>Scenedesmaceae</taxon>
        <taxon>Tetradesmus</taxon>
    </lineage>
</organism>
<protein>
    <submittedName>
        <fullName evidence="2">Uncharacterized protein</fullName>
    </submittedName>
</protein>
<dbReference type="InterPro" id="IPR011047">
    <property type="entry name" value="Quinoprotein_ADH-like_sf"/>
</dbReference>
<evidence type="ECO:0000313" key="2">
    <source>
        <dbReference type="EMBL" id="SZX64013.1"/>
    </source>
</evidence>
<sequence length="443" mass="48098">MDFSESYRCSLLPAYSPDGRFIAAAVEYRLVVREVESLKVVQIYSCLDKIHRIEWSANGKYVLCGLYSRGIVQVWSVEDPEWACKIDEGPAGIKHCRWSPDGLSVVLVADFCVRMTIWSLVDRKCTYLPGPKHASKGIAFSPRADQLAVLERKDCKDWLALYSTSSGWELQARLQLPTLDAADLSWSPDSSKLAVWDSALTYAVHVLGADGEALGSYSAYGDGLGVRSVGWSPGGDLLAVGSYDQVVRVLNGVTWQPLLECHHGSPVDEPAQVAVYQEVEEPRGVLAPLQLQQQQSPAAKRDTRARYLVCPLPVEVTNITPPTNKPNPKLGVGSIAWSPNSSLLATVNANMPHAVWIWDVLSASLAAVLVHIGSVRSMAWSPAGDYLAVGTGNCRVYVWTAEGASIVHIPLAGFSASQLAWAPDGSSFALMDQEAFCCAYVTS</sequence>